<evidence type="ECO:0000313" key="2">
    <source>
        <dbReference type="EMBL" id="ORX95067.1"/>
    </source>
</evidence>
<dbReference type="GO" id="GO:0016831">
    <property type="term" value="F:carboxy-lyase activity"/>
    <property type="evidence" value="ECO:0007669"/>
    <property type="project" value="InterPro"/>
</dbReference>
<dbReference type="InterPro" id="IPR012674">
    <property type="entry name" value="Calycin"/>
</dbReference>
<feature type="region of interest" description="Disordered" evidence="1">
    <location>
        <begin position="1"/>
        <end position="20"/>
    </location>
</feature>
<evidence type="ECO:0000313" key="3">
    <source>
        <dbReference type="Proteomes" id="UP000193144"/>
    </source>
</evidence>
<protein>
    <submittedName>
        <fullName evidence="2">Uncharacterized protein</fullName>
    </submittedName>
</protein>
<dbReference type="Gene3D" id="2.40.128.20">
    <property type="match status" value="1"/>
</dbReference>
<dbReference type="OrthoDB" id="4415004at2759"/>
<accession>A0A1Y1YAM3</accession>
<dbReference type="PANTHER" id="PTHR40087">
    <property type="entry name" value="PHENOLIC ACID DECARBOXYLASE PADC"/>
    <property type="match status" value="1"/>
</dbReference>
<feature type="compositionally biased region" description="Basic and acidic residues" evidence="1">
    <location>
        <begin position="7"/>
        <end position="20"/>
    </location>
</feature>
<dbReference type="SUPFAM" id="SSF50814">
    <property type="entry name" value="Lipocalins"/>
    <property type="match status" value="1"/>
</dbReference>
<dbReference type="EMBL" id="MCFA01000291">
    <property type="protein sequence ID" value="ORX95067.1"/>
    <property type="molecule type" value="Genomic_DNA"/>
</dbReference>
<dbReference type="AlphaFoldDB" id="A0A1Y1YAM3"/>
<keyword evidence="3" id="KW-1185">Reference proteome</keyword>
<sequence length="99" mass="11350">MLAFSKGHWENPEEAHGDKRVKEDFQRWRRLAAIGGQAERYMLSEQAKIVENFKGKGKLEPIEEDAVTLRALVESLPNSTSVMESDIRANRDINNDCYI</sequence>
<dbReference type="Proteomes" id="UP000193144">
    <property type="component" value="Unassembled WGS sequence"/>
</dbReference>
<name>A0A1Y1YAM3_9PLEO</name>
<proteinExistence type="predicted"/>
<gene>
    <name evidence="2" type="ORF">BCR34DRAFT_579536</name>
</gene>
<dbReference type="PANTHER" id="PTHR40087:SF1">
    <property type="entry name" value="PHENOLIC ACID DECARBOXYLASE PADC"/>
    <property type="match status" value="1"/>
</dbReference>
<dbReference type="InterPro" id="IPR008729">
    <property type="entry name" value="PA_de_COase"/>
</dbReference>
<evidence type="ECO:0000256" key="1">
    <source>
        <dbReference type="SAM" id="MobiDB-lite"/>
    </source>
</evidence>
<organism evidence="2 3">
    <name type="scientific">Clohesyomyces aquaticus</name>
    <dbReference type="NCBI Taxonomy" id="1231657"/>
    <lineage>
        <taxon>Eukaryota</taxon>
        <taxon>Fungi</taxon>
        <taxon>Dikarya</taxon>
        <taxon>Ascomycota</taxon>
        <taxon>Pezizomycotina</taxon>
        <taxon>Dothideomycetes</taxon>
        <taxon>Pleosporomycetidae</taxon>
        <taxon>Pleosporales</taxon>
        <taxon>Lindgomycetaceae</taxon>
        <taxon>Clohesyomyces</taxon>
    </lineage>
</organism>
<reference evidence="2 3" key="1">
    <citation type="submission" date="2016-07" db="EMBL/GenBank/DDBJ databases">
        <title>Pervasive Adenine N6-methylation of Active Genes in Fungi.</title>
        <authorList>
            <consortium name="DOE Joint Genome Institute"/>
            <person name="Mondo S.J."/>
            <person name="Dannebaum R.O."/>
            <person name="Kuo R.C."/>
            <person name="Labutti K."/>
            <person name="Haridas S."/>
            <person name="Kuo A."/>
            <person name="Salamov A."/>
            <person name="Ahrendt S.R."/>
            <person name="Lipzen A."/>
            <person name="Sullivan W."/>
            <person name="Andreopoulos W.B."/>
            <person name="Clum A."/>
            <person name="Lindquist E."/>
            <person name="Daum C."/>
            <person name="Ramamoorthy G.K."/>
            <person name="Gryganskyi A."/>
            <person name="Culley D."/>
            <person name="Magnuson J.K."/>
            <person name="James T.Y."/>
            <person name="O'Malley M.A."/>
            <person name="Stajich J.E."/>
            <person name="Spatafora J.W."/>
            <person name="Visel A."/>
            <person name="Grigoriev I.V."/>
        </authorList>
    </citation>
    <scope>NUCLEOTIDE SEQUENCE [LARGE SCALE GENOMIC DNA]</scope>
    <source>
        <strain evidence="2 3">CBS 115471</strain>
    </source>
</reference>
<comment type="caution">
    <text evidence="2">The sequence shown here is derived from an EMBL/GenBank/DDBJ whole genome shotgun (WGS) entry which is preliminary data.</text>
</comment>